<name>F3Z196_DESAF</name>
<dbReference type="InterPro" id="IPR041451">
    <property type="entry name" value="RecD2_SH13"/>
</dbReference>
<dbReference type="SMART" id="SM00382">
    <property type="entry name" value="AAA"/>
    <property type="match status" value="1"/>
</dbReference>
<dbReference type="NCBIfam" id="TIGR01448">
    <property type="entry name" value="recD_rel"/>
    <property type="match status" value="1"/>
</dbReference>
<keyword evidence="5" id="KW-0347">Helicase</keyword>
<dbReference type="GO" id="GO:0005524">
    <property type="term" value="F:ATP binding"/>
    <property type="evidence" value="ECO:0007669"/>
    <property type="project" value="UniProtKB-KW"/>
</dbReference>
<feature type="domain" description="Helix-hairpin-helix DNA-binding motif class 1" evidence="3">
    <location>
        <begin position="137"/>
        <end position="156"/>
    </location>
</feature>
<keyword evidence="6" id="KW-1185">Reference proteome</keyword>
<dbReference type="RefSeq" id="WP_014260776.1">
    <property type="nucleotide sequence ID" value="NC_016629.1"/>
</dbReference>
<dbReference type="Gene3D" id="3.40.50.300">
    <property type="entry name" value="P-loop containing nucleotide triphosphate hydrolases"/>
    <property type="match status" value="2"/>
</dbReference>
<dbReference type="Gene3D" id="2.30.30.940">
    <property type="match status" value="1"/>
</dbReference>
<dbReference type="Pfam" id="PF23139">
    <property type="entry name" value="OB_YrrC"/>
    <property type="match status" value="1"/>
</dbReference>
<dbReference type="InterPro" id="IPR050534">
    <property type="entry name" value="Coronavir_polyprotein_1ab"/>
</dbReference>
<accession>F3Z196</accession>
<dbReference type="InterPro" id="IPR029493">
    <property type="entry name" value="RecD2-like_HHH"/>
</dbReference>
<feature type="domain" description="AAA+ ATPase" evidence="4">
    <location>
        <begin position="358"/>
        <end position="502"/>
    </location>
</feature>
<dbReference type="SUPFAM" id="SSF47781">
    <property type="entry name" value="RuvA domain 2-like"/>
    <property type="match status" value="1"/>
</dbReference>
<dbReference type="PANTHER" id="PTHR43788:SF6">
    <property type="entry name" value="DNA HELICASE B"/>
    <property type="match status" value="1"/>
</dbReference>
<dbReference type="InterPro" id="IPR055446">
    <property type="entry name" value="RecD2_N_OB"/>
</dbReference>
<sequence length="751" mass="83215">MSEQQQMALPGDEAGSETLQVALRAEVRQVVYSNAENGYCVLRAASASEPGLVTAVGILGQVTPGEMLELSGRWIVHSKFGRQFEVTSFRQTYPATEHGIVRYLSSGLIKGVGPKTAEALVATFGTAVLDIIESEPERLLEVDGIGKKTLERIRESWGTQRDIRTLMLFLQSHDVPTTYAARIYKAFGAEAVERLKENPYELAYLVRGIGFRTADVMAMKLGLPPDSQVRLEAAIVYALFSMSEKGHLFFPEDKLLDQVDRMLEGMETAKLRQALAGLLERKRVVVEEIGTADVQRGVYLQHFYRWEQETASRLYNLVSHPAPTATLEKVERGLPELEAETGIKLSHEQREAVLGAVANKAFIITGGPGTGKTTITRMVVRSLKKAGLKIKLAAPTGRAAKRLSEASGESASTLHRLLQYSPEQGFSINEDSKLKAEAVIIDEASMLDAQLFVSVLRALPLTCRLILVGDVNQLPSVGPGNILSDLLASQVVPSMCLTRIYRQAQESWIVTNAHRVNDGQFPGEDSKAVPPKKDFFWVRQDEPARVQALILQLVCERIPEIYGLDPKRDIQVLTPMHKGEVGTQALNTMLQERLNPLRPGMQEIVRGRTTFRPGDRVLQLRNNYEKEIYNGDLGWVTSVDPEAGEALVDFEGRGVAFEAADLDELTLAYAVSVHKSQGSEYPAVVVPMVTQHYIMLQRNLLYTALTRARELAVLIGSDKAVGIALRANDAEKRYTHLKVRLQELFNQTQLF</sequence>
<keyword evidence="5" id="KW-0378">Hydrolase</keyword>
<dbReference type="Gene3D" id="1.10.10.2220">
    <property type="match status" value="1"/>
</dbReference>
<dbReference type="eggNOG" id="COG0507">
    <property type="taxonomic scope" value="Bacteria"/>
</dbReference>
<evidence type="ECO:0000259" key="4">
    <source>
        <dbReference type="SMART" id="SM00382"/>
    </source>
</evidence>
<dbReference type="HOGENOM" id="CLU_007524_0_3_7"/>
<dbReference type="InterPro" id="IPR027417">
    <property type="entry name" value="P-loop_NTPase"/>
</dbReference>
<dbReference type="InterPro" id="IPR003593">
    <property type="entry name" value="AAA+_ATPase"/>
</dbReference>
<feature type="domain" description="Helix-hairpin-helix DNA-binding motif class 1" evidence="3">
    <location>
        <begin position="102"/>
        <end position="123"/>
    </location>
</feature>
<dbReference type="GO" id="GO:0006281">
    <property type="term" value="P:DNA repair"/>
    <property type="evidence" value="ECO:0007669"/>
    <property type="project" value="InterPro"/>
</dbReference>
<dbReference type="HAMAP" id="MF_01488">
    <property type="entry name" value="RecD2"/>
    <property type="match status" value="1"/>
</dbReference>
<dbReference type="Pfam" id="PF13538">
    <property type="entry name" value="UvrD_C_2"/>
    <property type="match status" value="1"/>
</dbReference>
<dbReference type="Pfam" id="PF14490">
    <property type="entry name" value="HHH_RecD2"/>
    <property type="match status" value="1"/>
</dbReference>
<proteinExistence type="inferred from homology"/>
<dbReference type="EMBL" id="CP003221">
    <property type="protein sequence ID" value="EGJ51099.1"/>
    <property type="molecule type" value="Genomic_DNA"/>
</dbReference>
<dbReference type="GO" id="GO:0043139">
    <property type="term" value="F:5'-3' DNA helicase activity"/>
    <property type="evidence" value="ECO:0007669"/>
    <property type="project" value="InterPro"/>
</dbReference>
<dbReference type="GO" id="GO:0009338">
    <property type="term" value="C:exodeoxyribonuclease V complex"/>
    <property type="evidence" value="ECO:0007669"/>
    <property type="project" value="TreeGrafter"/>
</dbReference>
<dbReference type="GO" id="GO:0003677">
    <property type="term" value="F:DNA binding"/>
    <property type="evidence" value="ECO:0007669"/>
    <property type="project" value="InterPro"/>
</dbReference>
<dbReference type="Proteomes" id="UP000007844">
    <property type="component" value="Chromosome"/>
</dbReference>
<dbReference type="Pfam" id="PF13245">
    <property type="entry name" value="AAA_19"/>
    <property type="match status" value="1"/>
</dbReference>
<dbReference type="SMART" id="SM00278">
    <property type="entry name" value="HhH1"/>
    <property type="match status" value="2"/>
</dbReference>
<dbReference type="KEGG" id="daf:Desaf_2786"/>
<dbReference type="InterPro" id="IPR006345">
    <property type="entry name" value="RecD2"/>
</dbReference>
<dbReference type="Gene3D" id="1.10.150.20">
    <property type="entry name" value="5' to 3' exonuclease, C-terminal subdomain"/>
    <property type="match status" value="1"/>
</dbReference>
<dbReference type="CDD" id="cd17933">
    <property type="entry name" value="DEXSc_RecD-like"/>
    <property type="match status" value="1"/>
</dbReference>
<dbReference type="Pfam" id="PF18335">
    <property type="entry name" value="SH3_13"/>
    <property type="match status" value="1"/>
</dbReference>
<keyword evidence="2" id="KW-0067">ATP-binding</keyword>
<dbReference type="GO" id="GO:0006310">
    <property type="term" value="P:DNA recombination"/>
    <property type="evidence" value="ECO:0007669"/>
    <property type="project" value="InterPro"/>
</dbReference>
<evidence type="ECO:0000313" key="6">
    <source>
        <dbReference type="Proteomes" id="UP000007844"/>
    </source>
</evidence>
<reference evidence="5 6" key="1">
    <citation type="journal article" date="2011" name="J. Bacteriol.">
        <title>Genome sequence of the mercury-methylating and pleomorphic Desulfovibrio africanus Strain Walvis Bay.</title>
        <authorList>
            <person name="Brown S.D."/>
            <person name="Wall J.D."/>
            <person name="Kucken A.M."/>
            <person name="Gilmour C.C."/>
            <person name="Podar M."/>
            <person name="Brandt C.C."/>
            <person name="Teshima H."/>
            <person name="Detter J.C."/>
            <person name="Han C.S."/>
            <person name="Land M.L."/>
            <person name="Lucas S."/>
            <person name="Han J."/>
            <person name="Pennacchio L."/>
            <person name="Nolan M."/>
            <person name="Pitluck S."/>
            <person name="Woyke T."/>
            <person name="Goodwin L."/>
            <person name="Palumbo A.V."/>
            <person name="Elias D.A."/>
        </authorList>
    </citation>
    <scope>NUCLEOTIDE SEQUENCE [LARGE SCALE GENOMIC DNA]</scope>
    <source>
        <strain evidence="5 6">Walvis Bay</strain>
    </source>
</reference>
<dbReference type="Pfam" id="PF14520">
    <property type="entry name" value="HHH_5"/>
    <property type="match status" value="1"/>
</dbReference>
<protein>
    <submittedName>
        <fullName evidence="5">Helicase, RecD/TraA family</fullName>
    </submittedName>
</protein>
<dbReference type="STRING" id="690850.Desaf_2786"/>
<keyword evidence="1" id="KW-0547">Nucleotide-binding</keyword>
<dbReference type="CDD" id="cd18809">
    <property type="entry name" value="SF1_C_RecD"/>
    <property type="match status" value="1"/>
</dbReference>
<dbReference type="InterPro" id="IPR010994">
    <property type="entry name" value="RuvA_2-like"/>
</dbReference>
<dbReference type="InterPro" id="IPR003583">
    <property type="entry name" value="Hlx-hairpin-Hlx_DNA-bd_motif"/>
</dbReference>
<dbReference type="AlphaFoldDB" id="F3Z196"/>
<organism evidence="5 6">
    <name type="scientific">Desulfocurvibacter africanus subsp. africanus str. Walvis Bay</name>
    <dbReference type="NCBI Taxonomy" id="690850"/>
    <lineage>
        <taxon>Bacteria</taxon>
        <taxon>Pseudomonadati</taxon>
        <taxon>Thermodesulfobacteriota</taxon>
        <taxon>Desulfovibrionia</taxon>
        <taxon>Desulfovibrionales</taxon>
        <taxon>Desulfovibrionaceae</taxon>
        <taxon>Desulfocurvibacter</taxon>
    </lineage>
</organism>
<dbReference type="InterPro" id="IPR027785">
    <property type="entry name" value="UvrD-like_helicase_C"/>
</dbReference>
<dbReference type="GO" id="GO:0017116">
    <property type="term" value="F:single-stranded DNA helicase activity"/>
    <property type="evidence" value="ECO:0007669"/>
    <property type="project" value="TreeGrafter"/>
</dbReference>
<dbReference type="PANTHER" id="PTHR43788">
    <property type="entry name" value="DNA2/NAM7 HELICASE FAMILY MEMBER"/>
    <property type="match status" value="1"/>
</dbReference>
<evidence type="ECO:0000256" key="2">
    <source>
        <dbReference type="ARBA" id="ARBA00022840"/>
    </source>
</evidence>
<dbReference type="SUPFAM" id="SSF52540">
    <property type="entry name" value="P-loop containing nucleoside triphosphate hydrolases"/>
    <property type="match status" value="2"/>
</dbReference>
<evidence type="ECO:0000313" key="5">
    <source>
        <dbReference type="EMBL" id="EGJ51099.1"/>
    </source>
</evidence>
<gene>
    <name evidence="5" type="ORF">Desaf_2786</name>
</gene>
<evidence type="ECO:0000256" key="1">
    <source>
        <dbReference type="ARBA" id="ARBA00022741"/>
    </source>
</evidence>
<evidence type="ECO:0000259" key="3">
    <source>
        <dbReference type="SMART" id="SM00278"/>
    </source>
</evidence>